<feature type="coiled-coil region" evidence="1">
    <location>
        <begin position="1941"/>
        <end position="2000"/>
    </location>
</feature>
<accession>G0USX3</accession>
<protein>
    <submittedName>
        <fullName evidence="3">Uncharacterized protein</fullName>
    </submittedName>
</protein>
<feature type="compositionally biased region" description="Basic and acidic residues" evidence="2">
    <location>
        <begin position="1892"/>
        <end position="1909"/>
    </location>
</feature>
<reference evidence="3" key="1">
    <citation type="journal article" date="2012" name="Proc. Natl. Acad. Sci. U.S.A.">
        <title>Antigenic diversity is generated by distinct evolutionary mechanisms in African trypanosome species.</title>
        <authorList>
            <person name="Jackson A.P."/>
            <person name="Berry A."/>
            <person name="Aslett M."/>
            <person name="Allison H.C."/>
            <person name="Burton P."/>
            <person name="Vavrova-Anderson J."/>
            <person name="Brown R."/>
            <person name="Browne H."/>
            <person name="Corton N."/>
            <person name="Hauser H."/>
            <person name="Gamble J."/>
            <person name="Gilderthorp R."/>
            <person name="Marcello L."/>
            <person name="McQuillan J."/>
            <person name="Otto T.D."/>
            <person name="Quail M.A."/>
            <person name="Sanders M.J."/>
            <person name="van Tonder A."/>
            <person name="Ginger M.L."/>
            <person name="Field M.C."/>
            <person name="Barry J.D."/>
            <person name="Hertz-Fowler C."/>
            <person name="Berriman M."/>
        </authorList>
    </citation>
    <scope>NUCLEOTIDE SEQUENCE</scope>
    <source>
        <strain evidence="3">IL3000</strain>
    </source>
</reference>
<feature type="coiled-coil region" evidence="1">
    <location>
        <begin position="228"/>
        <end position="292"/>
    </location>
</feature>
<dbReference type="EMBL" id="HE575321">
    <property type="protein sequence ID" value="CCC92486.1"/>
    <property type="molecule type" value="Genomic_DNA"/>
</dbReference>
<feature type="coiled-coil region" evidence="1">
    <location>
        <begin position="2037"/>
        <end position="2096"/>
    </location>
</feature>
<dbReference type="PANTHER" id="PTHR23159:SF31">
    <property type="entry name" value="CENTROSOME-ASSOCIATED PROTEIN CEP250 ISOFORM X1"/>
    <property type="match status" value="1"/>
</dbReference>
<proteinExistence type="predicted"/>
<feature type="coiled-coil region" evidence="1">
    <location>
        <begin position="1614"/>
        <end position="1845"/>
    </location>
</feature>
<feature type="region of interest" description="Disordered" evidence="2">
    <location>
        <begin position="1892"/>
        <end position="1924"/>
    </location>
</feature>
<feature type="region of interest" description="Disordered" evidence="2">
    <location>
        <begin position="2192"/>
        <end position="2219"/>
    </location>
</feature>
<sequence length="2299" mass="262530">MEELVEILKRAQCAVLHAQHDLIQLRKLQEQGSDSTSSSSEEFNNDLLVHHLRSQEKQESAVQHLEQGVRMMQQLMGGTINPDQGNIQQMKEEVKKHKAKQAEQQLKMDAMKQALQRYVDGQRHFQKQWEWQLQERLTTKDLCMEEVCNNTADFMRRAAERRVLSQVLHKWHKRATGAAVGSERTNVARELGRMRTTLAKTYGETRHKFGLRQRCFYRWHMRMMRSLVRREQWRSDEIDKRLHEAEEEVQRQHSVLVEALHTQRPDAEAKLQRQQQEELARLRAAMDEMVREFRERTDTYVRQQEEMSKYYEERQSLLMEEVVVGEIRRQQQEKVLKCQQAMEARVWEYADAFCSLVVDCRNEKIDALHCAALSVNKETNQYCKELEALLLQQKREVVEPMKARVEELERRCMEAGVLLDGCNEGLRVREDMILRLRKSLTQQLLQVTQLRQTRSSWDAWRRFTEPRHHKRNLAMHRYDSHQRELMGAEMTYRQCLMRLEASSRKALAAKRSCSYAEVLSRQAVAELSDMADLYASLQKEMAQLKSDSAGLLKKQREQASALHCSRVECVERAEIVERMRLCNGELRSRRELDQIMTEYRAAMTRQKCAALQLRVNNTNDKLQTVGALAAEYCARHAYTRWLLIAERKKHTRQLKITQLPSRPPAASEHKSNQWPQVPITRSDASVQFIGMQPTRLNEATQFSGMQPTRLNEATQFSGMQPTRLNEATQFSGMQPTRLNEATQFSGMQPTRLNEATQFSGMQPTRLNEATQFSGMQPTRLNEATQFSGMQPERLNEATQFSGMQPTRLNEATQFSGMQPARLNEATQFSGMQPERLNEATQFSGMQPERLNEATQFSGMQPERLNEATQFSGMQPARLNEATQFSGMQPERLNEATQFSGMQPERLNEATQFSGMQPTRLNEATQFSGMQPERLNEATQFSGMQPERLNEATQFSGMQPERLNEATQFSGMQPTRLNEATQFSGMQPTRLNEATQFSGMQPTRLNEATQFSGMQPTRLNEATQFSGMQPTRLNEATQFSGMQPTRLNEATQFSGMQPTRLNEATQFSGIQPERLNEATQFSGMQPTRLNEATQFSGMQPERLNEATQFSGMQPKRLNEATQFSGMQPTRLNEATQFSGMQPTRLNEATQFSGMQPTRLNEATQFSGMQPTRLNEATQFSGMQPTRLNEATQFIGMQPTRLNEATQFSGIQPTRLNEATQFSGMQPTRLNEATQFSGIQPERLNEATQFSGMQPTRLNEATQFSGMQPTRLNEATQFSGMQPERLNEATQFSGMQPERLNEATQFIGMQPTRLNEATQFSGMQPTRLNEATQFSGMQPERLNEATQFSGMQPTRLNEATQFSGMQPTRLNEATQFSGMQPTRLNEATQFSGMQPTRLNEATQFIGMQPTRLNEATQFSGMQPTRLNEATQFSGMQPTRLNEATQFSPEPKAGEGDTHFVSLRSVSCGHVTEDLHRHKSEHGTQCHGQKNITPLVSHASDGAVGVSLVSTACQVGTTQVACALEARHHASVVSTNTVVSSAAPLLEYAMHLAFTGQDALAEHSRAVVDAAWEAAASMLHDRQHAHEVELDELLRYQSFLEDRLVAAEATSGDIRESDQTAARVRQLQEQLENSEAVTRALRLGLERLQLQREQEEKEQKRIESKLAETEGHRSRYEREVEALQRRVGEQWVHTEEVKDKLNVARQRIESLETALKEERHDHEKQLSDLQSRIDGQRLHDENVQRKVLEAQRHIESLLATLDEERSRHKVEIMTLEEQVEDQKLQEEKTQRAAAITNANQSREICELKTEVRRLNVQLKEAQKANDFHRALYDAARQYENALAALEKDVATRAGAFAASLETLADLDKFSSTLAEHYKNDMERLLELADTVQQRWREEHQPPPQEGNDRQHIDPPQTTTNNKHDHRTLEANTLEDTIEGEPLDAGALQQQLLEAQERLASLESQLKQSNDMHQEVVSDLKQQLEESRRREEKTRKEALNARATYDRDMCVLRAEGKRLSSQVEELVATTEATRRQSEAAELETRKQLEEARSQVKGLKTELKTLTMQRALECDGFDSAVRGLKENIKKLKSELDIARERSVPGGATVRHLLRRAEGVTAMAYAHINEKISLYLDCCTQWSEGQYPKSEKLLSNSIAELRSCMDLLLEKISQTSAQCEKERLNNEQQMKALQRLLEQQKQQPQQVEGSQHPPGYTRHAASGATGEGGADAPWLCCRCEAPLRGKLPNVAVAQSITRYSDILQDQHHKNTERLEQLNLLVAQVDELMTYGRSLPMFDRILSGKE</sequence>
<dbReference type="VEuPathDB" id="TriTrypDB:TcIL3000_8_7140"/>
<keyword evidence="1" id="KW-0175">Coiled coil</keyword>
<gene>
    <name evidence="3" type="ORF">TCIL3000_8_7140</name>
</gene>
<evidence type="ECO:0000256" key="2">
    <source>
        <dbReference type="SAM" id="MobiDB-lite"/>
    </source>
</evidence>
<name>G0USX3_TRYCI</name>
<feature type="coiled-coil region" evidence="1">
    <location>
        <begin position="376"/>
        <end position="411"/>
    </location>
</feature>
<evidence type="ECO:0000313" key="3">
    <source>
        <dbReference type="EMBL" id="CCC92486.1"/>
    </source>
</evidence>
<evidence type="ECO:0000256" key="1">
    <source>
        <dbReference type="SAM" id="Coils"/>
    </source>
</evidence>
<organism evidence="3">
    <name type="scientific">Trypanosoma congolense (strain IL3000)</name>
    <dbReference type="NCBI Taxonomy" id="1068625"/>
    <lineage>
        <taxon>Eukaryota</taxon>
        <taxon>Discoba</taxon>
        <taxon>Euglenozoa</taxon>
        <taxon>Kinetoplastea</taxon>
        <taxon>Metakinetoplastina</taxon>
        <taxon>Trypanosomatida</taxon>
        <taxon>Trypanosomatidae</taxon>
        <taxon>Trypanosoma</taxon>
        <taxon>Nannomonas</taxon>
    </lineage>
</organism>
<dbReference type="PANTHER" id="PTHR23159">
    <property type="entry name" value="CENTROSOMAL PROTEIN 2"/>
    <property type="match status" value="1"/>
</dbReference>
<feature type="coiled-coil region" evidence="1">
    <location>
        <begin position="527"/>
        <end position="554"/>
    </location>
</feature>